<protein>
    <submittedName>
        <fullName evidence="1">Uncharacterized protein</fullName>
    </submittedName>
</protein>
<evidence type="ECO:0000313" key="2">
    <source>
        <dbReference type="Proteomes" id="UP000245507"/>
    </source>
</evidence>
<keyword evidence="2" id="KW-1185">Reference proteome</keyword>
<organism evidence="1 2">
    <name type="scientific">Nocardioides silvaticus</name>
    <dbReference type="NCBI Taxonomy" id="2201891"/>
    <lineage>
        <taxon>Bacteria</taxon>
        <taxon>Bacillati</taxon>
        <taxon>Actinomycetota</taxon>
        <taxon>Actinomycetes</taxon>
        <taxon>Propionibacteriales</taxon>
        <taxon>Nocardioidaceae</taxon>
        <taxon>Nocardioides</taxon>
    </lineage>
</organism>
<sequence length="148" mass="17539">MQRALLRAVEDVWTDLRPELWLCVTTVDLNLGEHRESRRRAAHGLAAANHVELRLADISVRSQLAQRGWTRREMLFARLPAGEATLEYAAELRAEYHDHLTGMWTSGPNEVQYREHYRWVTWYTEPERRDAVYSLDDDWHIGYNSRYQ</sequence>
<proteinExistence type="predicted"/>
<dbReference type="Proteomes" id="UP000245507">
    <property type="component" value="Unassembled WGS sequence"/>
</dbReference>
<gene>
    <name evidence="1" type="ORF">DJ010_11755</name>
</gene>
<comment type="caution">
    <text evidence="1">The sequence shown here is derived from an EMBL/GenBank/DDBJ whole genome shotgun (WGS) entry which is preliminary data.</text>
</comment>
<name>A0A316TU56_9ACTN</name>
<reference evidence="1 2" key="1">
    <citation type="submission" date="2018-05" db="EMBL/GenBank/DDBJ databases">
        <title>Nocardioides silvaticus genome.</title>
        <authorList>
            <person name="Li C."/>
            <person name="Wang G."/>
        </authorList>
    </citation>
    <scope>NUCLEOTIDE SEQUENCE [LARGE SCALE GENOMIC DNA]</scope>
    <source>
        <strain evidence="1 2">CCTCC AB 2018079</strain>
    </source>
</reference>
<evidence type="ECO:0000313" key="1">
    <source>
        <dbReference type="EMBL" id="PWN03036.1"/>
    </source>
</evidence>
<dbReference type="AlphaFoldDB" id="A0A316TU56"/>
<dbReference type="EMBL" id="QGDD01000004">
    <property type="protein sequence ID" value="PWN03036.1"/>
    <property type="molecule type" value="Genomic_DNA"/>
</dbReference>
<accession>A0A316TU56</accession>